<feature type="non-terminal residue" evidence="1">
    <location>
        <position position="1"/>
    </location>
</feature>
<organism evidence="1 2">
    <name type="scientific">Batillaria attramentaria</name>
    <dbReference type="NCBI Taxonomy" id="370345"/>
    <lineage>
        <taxon>Eukaryota</taxon>
        <taxon>Metazoa</taxon>
        <taxon>Spiralia</taxon>
        <taxon>Lophotrochozoa</taxon>
        <taxon>Mollusca</taxon>
        <taxon>Gastropoda</taxon>
        <taxon>Caenogastropoda</taxon>
        <taxon>Sorbeoconcha</taxon>
        <taxon>Cerithioidea</taxon>
        <taxon>Batillariidae</taxon>
        <taxon>Batillaria</taxon>
    </lineage>
</organism>
<name>A0ABD0L3X2_9CAEN</name>
<feature type="non-terminal residue" evidence="1">
    <location>
        <position position="147"/>
    </location>
</feature>
<dbReference type="AlphaFoldDB" id="A0ABD0L3X2"/>
<keyword evidence="2" id="KW-1185">Reference proteome</keyword>
<dbReference type="Proteomes" id="UP001519460">
    <property type="component" value="Unassembled WGS sequence"/>
</dbReference>
<accession>A0ABD0L3X2</accession>
<dbReference type="EMBL" id="JACVVK020000085">
    <property type="protein sequence ID" value="KAK7494234.1"/>
    <property type="molecule type" value="Genomic_DNA"/>
</dbReference>
<gene>
    <name evidence="1" type="ORF">BaRGS_00014516</name>
</gene>
<protein>
    <submittedName>
        <fullName evidence="1">Uncharacterized protein</fullName>
    </submittedName>
</protein>
<evidence type="ECO:0000313" key="1">
    <source>
        <dbReference type="EMBL" id="KAK7494234.1"/>
    </source>
</evidence>
<reference evidence="1 2" key="1">
    <citation type="journal article" date="2023" name="Sci. Data">
        <title>Genome assembly of the Korean intertidal mud-creeper Batillaria attramentaria.</title>
        <authorList>
            <person name="Patra A.K."/>
            <person name="Ho P.T."/>
            <person name="Jun S."/>
            <person name="Lee S.J."/>
            <person name="Kim Y."/>
            <person name="Won Y.J."/>
        </authorList>
    </citation>
    <scope>NUCLEOTIDE SEQUENCE [LARGE SCALE GENOMIC DNA]</scope>
    <source>
        <strain evidence="1">Wonlab-2016</strain>
    </source>
</reference>
<proteinExistence type="predicted"/>
<sequence length="147" mass="16374">VVFFSIKPPENMTPLQRSPLSPFRARGTAGMFRKTDTRMSCGDGSGQKTPALPNPLEPWALVVLSVSPRLPFSQRLASQSPCEGDKMQPGCYALWCQLLSFTEFEVTPAVLSDLSEPRARLCERRTPKRFGALSFSFTYCSAYFVNL</sequence>
<comment type="caution">
    <text evidence="1">The sequence shown here is derived from an EMBL/GenBank/DDBJ whole genome shotgun (WGS) entry which is preliminary data.</text>
</comment>
<evidence type="ECO:0000313" key="2">
    <source>
        <dbReference type="Proteomes" id="UP001519460"/>
    </source>
</evidence>